<name>A0A834X8A6_9FABA</name>
<dbReference type="EMBL" id="JAAIUW010000003">
    <property type="protein sequence ID" value="KAF7840231.1"/>
    <property type="molecule type" value="Genomic_DNA"/>
</dbReference>
<evidence type="ECO:0000313" key="2">
    <source>
        <dbReference type="Proteomes" id="UP000634136"/>
    </source>
</evidence>
<protein>
    <submittedName>
        <fullName evidence="1">Uncharacterized protein</fullName>
    </submittedName>
</protein>
<evidence type="ECO:0000313" key="1">
    <source>
        <dbReference type="EMBL" id="KAF7840231.1"/>
    </source>
</evidence>
<dbReference type="Proteomes" id="UP000634136">
    <property type="component" value="Unassembled WGS sequence"/>
</dbReference>
<proteinExistence type="predicted"/>
<accession>A0A834X8A6</accession>
<keyword evidence="2" id="KW-1185">Reference proteome</keyword>
<dbReference type="AlphaFoldDB" id="A0A834X8A6"/>
<organism evidence="1 2">
    <name type="scientific">Senna tora</name>
    <dbReference type="NCBI Taxonomy" id="362788"/>
    <lineage>
        <taxon>Eukaryota</taxon>
        <taxon>Viridiplantae</taxon>
        <taxon>Streptophyta</taxon>
        <taxon>Embryophyta</taxon>
        <taxon>Tracheophyta</taxon>
        <taxon>Spermatophyta</taxon>
        <taxon>Magnoliopsida</taxon>
        <taxon>eudicotyledons</taxon>
        <taxon>Gunneridae</taxon>
        <taxon>Pentapetalae</taxon>
        <taxon>rosids</taxon>
        <taxon>fabids</taxon>
        <taxon>Fabales</taxon>
        <taxon>Fabaceae</taxon>
        <taxon>Caesalpinioideae</taxon>
        <taxon>Cassia clade</taxon>
        <taxon>Senna</taxon>
    </lineage>
</organism>
<sequence length="69" mass="7872">MYQFRTYDSIVQGNALNQEAQELLPALELIVSQMLFRSLLLLDPGVNADFVRNLGGICIRYWYAASLTF</sequence>
<reference evidence="1" key="1">
    <citation type="submission" date="2020-09" db="EMBL/GenBank/DDBJ databases">
        <title>Genome-Enabled Discovery of Anthraquinone Biosynthesis in Senna tora.</title>
        <authorList>
            <person name="Kang S.-H."/>
            <person name="Pandey R.P."/>
            <person name="Lee C.-M."/>
            <person name="Sim J.-S."/>
            <person name="Jeong J.-T."/>
            <person name="Choi B.-S."/>
            <person name="Jung M."/>
            <person name="Ginzburg D."/>
            <person name="Zhao K."/>
            <person name="Won S.Y."/>
            <person name="Oh T.-J."/>
            <person name="Yu Y."/>
            <person name="Kim N.-H."/>
            <person name="Lee O.R."/>
            <person name="Lee T.-H."/>
            <person name="Bashyal P."/>
            <person name="Kim T.-S."/>
            <person name="Lee W.-H."/>
            <person name="Kawkins C."/>
            <person name="Kim C.-K."/>
            <person name="Kim J.S."/>
            <person name="Ahn B.O."/>
            <person name="Rhee S.Y."/>
            <person name="Sohng J.K."/>
        </authorList>
    </citation>
    <scope>NUCLEOTIDE SEQUENCE</scope>
    <source>
        <tissue evidence="1">Leaf</tissue>
    </source>
</reference>
<comment type="caution">
    <text evidence="1">The sequence shown here is derived from an EMBL/GenBank/DDBJ whole genome shotgun (WGS) entry which is preliminary data.</text>
</comment>
<gene>
    <name evidence="1" type="ORF">G2W53_008713</name>
</gene>